<dbReference type="EMBL" id="JAYWIO010000003">
    <property type="protein sequence ID" value="KAK7274160.1"/>
    <property type="molecule type" value="Genomic_DNA"/>
</dbReference>
<keyword evidence="2" id="KW-1185">Reference proteome</keyword>
<dbReference type="Proteomes" id="UP001372338">
    <property type="component" value="Unassembled WGS sequence"/>
</dbReference>
<dbReference type="AlphaFoldDB" id="A0AAN9FEJ7"/>
<evidence type="ECO:0000313" key="2">
    <source>
        <dbReference type="Proteomes" id="UP001372338"/>
    </source>
</evidence>
<proteinExistence type="predicted"/>
<comment type="caution">
    <text evidence="1">The sequence shown here is derived from an EMBL/GenBank/DDBJ whole genome shotgun (WGS) entry which is preliminary data.</text>
</comment>
<evidence type="ECO:0000313" key="1">
    <source>
        <dbReference type="EMBL" id="KAK7274160.1"/>
    </source>
</evidence>
<reference evidence="1 2" key="1">
    <citation type="submission" date="2024-01" db="EMBL/GenBank/DDBJ databases">
        <title>The genomes of 5 underutilized Papilionoideae crops provide insights into root nodulation and disease resistanc.</title>
        <authorList>
            <person name="Yuan L."/>
        </authorList>
    </citation>
    <scope>NUCLEOTIDE SEQUENCE [LARGE SCALE GENOMIC DNA]</scope>
    <source>
        <strain evidence="1">ZHUSHIDOU_FW_LH</strain>
        <tissue evidence="1">Leaf</tissue>
    </source>
</reference>
<accession>A0AAN9FEJ7</accession>
<protein>
    <submittedName>
        <fullName evidence="1">Uncharacterized protein</fullName>
    </submittedName>
</protein>
<organism evidence="1 2">
    <name type="scientific">Crotalaria pallida</name>
    <name type="common">Smooth rattlebox</name>
    <name type="synonym">Crotalaria striata</name>
    <dbReference type="NCBI Taxonomy" id="3830"/>
    <lineage>
        <taxon>Eukaryota</taxon>
        <taxon>Viridiplantae</taxon>
        <taxon>Streptophyta</taxon>
        <taxon>Embryophyta</taxon>
        <taxon>Tracheophyta</taxon>
        <taxon>Spermatophyta</taxon>
        <taxon>Magnoliopsida</taxon>
        <taxon>eudicotyledons</taxon>
        <taxon>Gunneridae</taxon>
        <taxon>Pentapetalae</taxon>
        <taxon>rosids</taxon>
        <taxon>fabids</taxon>
        <taxon>Fabales</taxon>
        <taxon>Fabaceae</taxon>
        <taxon>Papilionoideae</taxon>
        <taxon>50 kb inversion clade</taxon>
        <taxon>genistoids sensu lato</taxon>
        <taxon>core genistoids</taxon>
        <taxon>Crotalarieae</taxon>
        <taxon>Crotalaria</taxon>
    </lineage>
</organism>
<gene>
    <name evidence="1" type="ORF">RIF29_15237</name>
</gene>
<name>A0AAN9FEJ7_CROPI</name>
<sequence length="96" mass="10483">MPARSVPTISFVPSTAASVLRSVIFSPFTSEDVIVFAEKCFPSNVPIRNCLAALGIGVFQRPTLSLFLPHFLFLLRRLSLLFASSTSGQPYHTLPS</sequence>